<evidence type="ECO:0000256" key="13">
    <source>
        <dbReference type="SAM" id="Phobius"/>
    </source>
</evidence>
<evidence type="ECO:0000256" key="10">
    <source>
        <dbReference type="ARBA" id="ARBA00025198"/>
    </source>
</evidence>
<evidence type="ECO:0000256" key="7">
    <source>
        <dbReference type="ARBA" id="ARBA00023065"/>
    </source>
</evidence>
<geneLocation type="plastid" evidence="14"/>
<keyword evidence="4 11" id="KW-0812">Transmembrane</keyword>
<dbReference type="GO" id="GO:0015078">
    <property type="term" value="F:proton transmembrane transporter activity"/>
    <property type="evidence" value="ECO:0007669"/>
    <property type="project" value="InterPro"/>
</dbReference>
<dbReference type="AlphaFoldDB" id="A0A9Y1I2L1"/>
<feature type="coiled-coil region" evidence="12">
    <location>
        <begin position="48"/>
        <end position="96"/>
    </location>
</feature>
<dbReference type="InterPro" id="IPR002146">
    <property type="entry name" value="ATP_synth_b/b'su_bac/chlpt"/>
</dbReference>
<dbReference type="HAMAP" id="MF_01398">
    <property type="entry name" value="ATP_synth_b_bprime"/>
    <property type="match status" value="1"/>
</dbReference>
<evidence type="ECO:0000256" key="2">
    <source>
        <dbReference type="ARBA" id="ARBA00022448"/>
    </source>
</evidence>
<reference evidence="14" key="1">
    <citation type="journal article" date="2023" name="J. Phycol.">
        <title>Revised classification of the Cyanidiophyceae based on plastid genome data with descriptions of the Cavernulicolales ord. nov. and Galdieriales ord. nov. (Rhodophyta).</title>
        <authorList>
            <person name="Park S.I."/>
            <person name="Cho C.H."/>
            <person name="Ciniglia C."/>
            <person name="Huang T.Y."/>
            <person name="Liu S.L."/>
            <person name="Bustamante D.E."/>
            <person name="Calderon M.S."/>
            <person name="Mansilla A."/>
            <person name="McDermott T."/>
            <person name="Andersen R.A."/>
            <person name="Yoon H.S."/>
        </authorList>
    </citation>
    <scope>NUCLEOTIDE SEQUENCE</scope>
</reference>
<evidence type="ECO:0000256" key="5">
    <source>
        <dbReference type="ARBA" id="ARBA00022781"/>
    </source>
</evidence>
<evidence type="ECO:0000256" key="3">
    <source>
        <dbReference type="ARBA" id="ARBA00022547"/>
    </source>
</evidence>
<protein>
    <submittedName>
        <fullName evidence="14">ATP synthase CF0 B chain</fullName>
    </submittedName>
</protein>
<evidence type="ECO:0000256" key="8">
    <source>
        <dbReference type="ARBA" id="ARBA00023136"/>
    </source>
</evidence>
<keyword evidence="14" id="KW-0934">Plastid</keyword>
<keyword evidence="5 11" id="KW-0375">Hydrogen ion transport</keyword>
<keyword evidence="3 11" id="KW-0138">CF(0)</keyword>
<evidence type="ECO:0000256" key="9">
    <source>
        <dbReference type="ARBA" id="ARBA00023310"/>
    </source>
</evidence>
<dbReference type="CDD" id="cd06503">
    <property type="entry name" value="ATP-synt_Fo_b"/>
    <property type="match status" value="1"/>
</dbReference>
<evidence type="ECO:0000256" key="4">
    <source>
        <dbReference type="ARBA" id="ARBA00022692"/>
    </source>
</evidence>
<comment type="function">
    <text evidence="10">F(1)F(0) ATP synthase produces ATP from ADP in the presence of a proton or sodium gradient. F-type ATPases consist of two structural domains, F(1) containing the extramembraneous catalytic core and F(0) containing the membrane proton channel, linked together by a central stalk and a peripheral stalk. During catalysis, ATP synthesis in the catalytic domain of F(1) is coupled via a rotary mechanism of the central stalk subunits to proton translocation.</text>
</comment>
<dbReference type="PANTHER" id="PTHR34264:SF3">
    <property type="entry name" value="ATP SYNTHASE SUBUNIT B, CHLOROPLASTIC"/>
    <property type="match status" value="1"/>
</dbReference>
<keyword evidence="2 11" id="KW-0813">Transport</keyword>
<dbReference type="GO" id="GO:0015986">
    <property type="term" value="P:proton motive force-driven ATP synthesis"/>
    <property type="evidence" value="ECO:0007669"/>
    <property type="project" value="InterPro"/>
</dbReference>
<gene>
    <name evidence="14" type="primary">atpF</name>
    <name evidence="14" type="ORF">GRSY_115</name>
</gene>
<dbReference type="GO" id="GO:0045259">
    <property type="term" value="C:proton-transporting ATP synthase complex"/>
    <property type="evidence" value="ECO:0007669"/>
    <property type="project" value="UniProtKB-KW"/>
</dbReference>
<dbReference type="EMBL" id="OP616812">
    <property type="protein sequence ID" value="WDA99120.1"/>
    <property type="molecule type" value="Genomic_DNA"/>
</dbReference>
<keyword evidence="8 13" id="KW-0472">Membrane</keyword>
<keyword evidence="6 13" id="KW-1133">Transmembrane helix</keyword>
<keyword evidence="9" id="KW-0066">ATP synthesis</keyword>
<organism evidence="14">
    <name type="scientific">Gronococcus sybilensis</name>
    <dbReference type="NCBI Taxonomy" id="3028029"/>
    <lineage>
        <taxon>Eukaryota</taxon>
        <taxon>Rhodophyta</taxon>
        <taxon>Bangiophyceae</taxon>
        <taxon>Cavernulicolales</taxon>
        <taxon>Cavernulicolaceae</taxon>
        <taxon>Gronococcus</taxon>
    </lineage>
</organism>
<evidence type="ECO:0000313" key="14">
    <source>
        <dbReference type="EMBL" id="WDA99120.1"/>
    </source>
</evidence>
<dbReference type="Pfam" id="PF00430">
    <property type="entry name" value="ATP-synt_B"/>
    <property type="match status" value="1"/>
</dbReference>
<comment type="subcellular location">
    <subcellularLocation>
        <location evidence="1">Membrane</location>
        <topology evidence="1">Single-pass membrane protein</topology>
    </subcellularLocation>
</comment>
<accession>A0A9Y1I2L1</accession>
<proteinExistence type="inferred from homology"/>
<sequence length="178" mass="20070">MELFFINFSGIFLIEQKFGFNPDILGSNVINIAILIGGIFYLGKKFILATLSERQQKVIEAIQEAEEKLTQAQSRLSEAQRQLSQTDLIITNIKQESEETAKNVKESVLNQGKVEIARLTSNSKLTVSNIEAQISQEVQDRIISLVLKRVLSLLNDQLNSEIQTRIIDYYIVNLGGKL</sequence>
<evidence type="ECO:0000256" key="6">
    <source>
        <dbReference type="ARBA" id="ARBA00022989"/>
    </source>
</evidence>
<keyword evidence="7 11" id="KW-0406">Ion transport</keyword>
<comment type="similarity">
    <text evidence="11">Belongs to the ATPase B chain family.</text>
</comment>
<evidence type="ECO:0000256" key="11">
    <source>
        <dbReference type="RuleBase" id="RU003848"/>
    </source>
</evidence>
<evidence type="ECO:0000256" key="1">
    <source>
        <dbReference type="ARBA" id="ARBA00004167"/>
    </source>
</evidence>
<feature type="transmembrane region" description="Helical" evidence="13">
    <location>
        <begin position="24"/>
        <end position="43"/>
    </location>
</feature>
<name>A0A9Y1I2L1_9RHOD</name>
<keyword evidence="12" id="KW-0175">Coiled coil</keyword>
<dbReference type="PANTHER" id="PTHR34264">
    <property type="entry name" value="ATP SYNTHASE SUBUNIT B, CHLOROPLASTIC"/>
    <property type="match status" value="1"/>
</dbReference>
<evidence type="ECO:0000256" key="12">
    <source>
        <dbReference type="SAM" id="Coils"/>
    </source>
</evidence>